<keyword evidence="3" id="KW-1185">Reference proteome</keyword>
<organism evidence="2 3">
    <name type="scientific">Nocardiopsis changdeensis</name>
    <dbReference type="NCBI Taxonomy" id="2831969"/>
    <lineage>
        <taxon>Bacteria</taxon>
        <taxon>Bacillati</taxon>
        <taxon>Actinomycetota</taxon>
        <taxon>Actinomycetes</taxon>
        <taxon>Streptosporangiales</taxon>
        <taxon>Nocardiopsidaceae</taxon>
        <taxon>Nocardiopsis</taxon>
    </lineage>
</organism>
<keyword evidence="1" id="KW-0472">Membrane</keyword>
<gene>
    <name evidence="2" type="ORF">KGD84_33080</name>
</gene>
<keyword evidence="1" id="KW-0812">Transmembrane</keyword>
<sequence>MSAPSTVRRRARGLIALLFGAGGLSALAAIAQALADTIPPLPAWAWALLLLVALLALVFVLALAVLRACWPSQSAHRMELIKALTRRSAP</sequence>
<evidence type="ECO:0000313" key="3">
    <source>
        <dbReference type="Proteomes" id="UP000676079"/>
    </source>
</evidence>
<reference evidence="3" key="1">
    <citation type="submission" date="2021-05" db="EMBL/GenBank/DDBJ databases">
        <title>Direct Submission.</title>
        <authorList>
            <person name="Li K."/>
            <person name="Gao J."/>
        </authorList>
    </citation>
    <scope>NUCLEOTIDE SEQUENCE [LARGE SCALE GENOMIC DNA]</scope>
    <source>
        <strain evidence="3">Mg02</strain>
        <plasmid evidence="3">unnamed4</plasmid>
    </source>
</reference>
<accession>A0A975KQL0</accession>
<dbReference type="RefSeq" id="WP_220565960.1">
    <property type="nucleotide sequence ID" value="NZ_CP074136.1"/>
</dbReference>
<dbReference type="EMBL" id="CP074136">
    <property type="protein sequence ID" value="QUX26534.1"/>
    <property type="molecule type" value="Genomic_DNA"/>
</dbReference>
<name>A0A975KQL0_9ACTN</name>
<keyword evidence="1" id="KW-1133">Transmembrane helix</keyword>
<keyword evidence="2" id="KW-0614">Plasmid</keyword>
<evidence type="ECO:0000313" key="2">
    <source>
        <dbReference type="EMBL" id="QUX26534.1"/>
    </source>
</evidence>
<feature type="transmembrane region" description="Helical" evidence="1">
    <location>
        <begin position="45"/>
        <end position="70"/>
    </location>
</feature>
<protein>
    <submittedName>
        <fullName evidence="2">Uncharacterized protein</fullName>
    </submittedName>
</protein>
<geneLocation type="plasmid" evidence="2 3">
    <name>unnamed4</name>
</geneLocation>
<evidence type="ECO:0000256" key="1">
    <source>
        <dbReference type="SAM" id="Phobius"/>
    </source>
</evidence>
<proteinExistence type="predicted"/>
<dbReference type="Proteomes" id="UP000676079">
    <property type="component" value="Plasmid unnamed4"/>
</dbReference>